<dbReference type="OrthoDB" id="9792992at2"/>
<reference evidence="3 4" key="1">
    <citation type="submission" date="2017-01" db="EMBL/GenBank/DDBJ databases">
        <title>A new Hymenobacter.</title>
        <authorList>
            <person name="Liang Y."/>
            <person name="Feng F."/>
        </authorList>
    </citation>
    <scope>NUCLEOTIDE SEQUENCE [LARGE SCALE GENOMIC DNA]</scope>
    <source>
        <strain evidence="3">MIMBbqt21</strain>
    </source>
</reference>
<dbReference type="Proteomes" id="UP000194873">
    <property type="component" value="Unassembled WGS sequence"/>
</dbReference>
<dbReference type="AlphaFoldDB" id="A0A243WB29"/>
<keyword evidence="1" id="KW-0472">Membrane</keyword>
<gene>
    <name evidence="3" type="ORF">BXP70_19615</name>
</gene>
<dbReference type="Pfam" id="PF06580">
    <property type="entry name" value="His_kinase"/>
    <property type="match status" value="1"/>
</dbReference>
<keyword evidence="1" id="KW-1133">Transmembrane helix</keyword>
<dbReference type="RefSeq" id="WP_086595808.1">
    <property type="nucleotide sequence ID" value="NZ_MTSE01000012.1"/>
</dbReference>
<protein>
    <submittedName>
        <fullName evidence="3">Sensor histidine kinase</fullName>
    </submittedName>
</protein>
<evidence type="ECO:0000259" key="2">
    <source>
        <dbReference type="Pfam" id="PF06580"/>
    </source>
</evidence>
<keyword evidence="4" id="KW-1185">Reference proteome</keyword>
<dbReference type="InterPro" id="IPR050640">
    <property type="entry name" value="Bact_2-comp_sensor_kinase"/>
</dbReference>
<dbReference type="Gene3D" id="3.30.565.10">
    <property type="entry name" value="Histidine kinase-like ATPase, C-terminal domain"/>
    <property type="match status" value="1"/>
</dbReference>
<proteinExistence type="predicted"/>
<organism evidence="3 4">
    <name type="scientific">Hymenobacter crusticola</name>
    <dbReference type="NCBI Taxonomy" id="1770526"/>
    <lineage>
        <taxon>Bacteria</taxon>
        <taxon>Pseudomonadati</taxon>
        <taxon>Bacteroidota</taxon>
        <taxon>Cytophagia</taxon>
        <taxon>Cytophagales</taxon>
        <taxon>Hymenobacteraceae</taxon>
        <taxon>Hymenobacter</taxon>
    </lineage>
</organism>
<keyword evidence="3" id="KW-0418">Kinase</keyword>
<sequence>MAFSSMRRYVSPLTHVLVWIVLGLALVLLQPRWHPLPPQFWVKQASLFFIWIGLFYLNSLVWVPRLLFRERTLWFILVGLLATAAVCFFSYQLEHWLRLPELFQKLTRPNGPPRPPRVVDLGTLLITLLVLGISTSTTVVQKWQHDAQLRQELEQQRTTTELSFLKAQINPHFFFNTLNNIYALTAINVELARQALHTLSRMMRYVLYETQASTTLLSQEIAFLQDYMALMQLRLTDKVTVTFNKPEPLRDVPVAPMLLLPFVENAFKHGVSATQPSQIHVSVQQCGTELALEVRNTLFPKKALSFDMGSGIGLTNTRRRLDLLYPERYHLTTTESTSDHEYQVVLTLQVQ</sequence>
<dbReference type="EMBL" id="MTSE01000012">
    <property type="protein sequence ID" value="OUJ72192.1"/>
    <property type="molecule type" value="Genomic_DNA"/>
</dbReference>
<dbReference type="PANTHER" id="PTHR34220:SF7">
    <property type="entry name" value="SENSOR HISTIDINE KINASE YPDA"/>
    <property type="match status" value="1"/>
</dbReference>
<name>A0A243WB29_9BACT</name>
<feature type="transmembrane region" description="Helical" evidence="1">
    <location>
        <begin position="41"/>
        <end position="61"/>
    </location>
</feature>
<dbReference type="GO" id="GO:0016020">
    <property type="term" value="C:membrane"/>
    <property type="evidence" value="ECO:0007669"/>
    <property type="project" value="InterPro"/>
</dbReference>
<keyword evidence="3" id="KW-0808">Transferase</keyword>
<keyword evidence="1" id="KW-0812">Transmembrane</keyword>
<dbReference type="PANTHER" id="PTHR34220">
    <property type="entry name" value="SENSOR HISTIDINE KINASE YPDA"/>
    <property type="match status" value="1"/>
</dbReference>
<feature type="transmembrane region" description="Helical" evidence="1">
    <location>
        <begin position="121"/>
        <end position="140"/>
    </location>
</feature>
<dbReference type="GO" id="GO:0000155">
    <property type="term" value="F:phosphorelay sensor kinase activity"/>
    <property type="evidence" value="ECO:0007669"/>
    <property type="project" value="InterPro"/>
</dbReference>
<evidence type="ECO:0000313" key="4">
    <source>
        <dbReference type="Proteomes" id="UP000194873"/>
    </source>
</evidence>
<feature type="transmembrane region" description="Helical" evidence="1">
    <location>
        <begin position="12"/>
        <end position="29"/>
    </location>
</feature>
<dbReference type="InterPro" id="IPR010559">
    <property type="entry name" value="Sig_transdc_His_kin_internal"/>
</dbReference>
<dbReference type="InterPro" id="IPR036890">
    <property type="entry name" value="HATPase_C_sf"/>
</dbReference>
<evidence type="ECO:0000313" key="3">
    <source>
        <dbReference type="EMBL" id="OUJ72192.1"/>
    </source>
</evidence>
<evidence type="ECO:0000256" key="1">
    <source>
        <dbReference type="SAM" id="Phobius"/>
    </source>
</evidence>
<feature type="transmembrane region" description="Helical" evidence="1">
    <location>
        <begin position="73"/>
        <end position="93"/>
    </location>
</feature>
<feature type="domain" description="Signal transduction histidine kinase internal region" evidence="2">
    <location>
        <begin position="161"/>
        <end position="238"/>
    </location>
</feature>
<accession>A0A243WB29</accession>
<dbReference type="SUPFAM" id="SSF55874">
    <property type="entry name" value="ATPase domain of HSP90 chaperone/DNA topoisomerase II/histidine kinase"/>
    <property type="match status" value="1"/>
</dbReference>
<comment type="caution">
    <text evidence="3">The sequence shown here is derived from an EMBL/GenBank/DDBJ whole genome shotgun (WGS) entry which is preliminary data.</text>
</comment>